<feature type="region of interest" description="Disordered" evidence="1">
    <location>
        <begin position="1"/>
        <end position="37"/>
    </location>
</feature>
<protein>
    <submittedName>
        <fullName evidence="2">Uncharacterized protein</fullName>
    </submittedName>
</protein>
<dbReference type="EMBL" id="GBXM01098170">
    <property type="protein sequence ID" value="JAH10407.1"/>
    <property type="molecule type" value="Transcribed_RNA"/>
</dbReference>
<accession>A0A0E9Q1M1</accession>
<proteinExistence type="predicted"/>
<reference evidence="2" key="2">
    <citation type="journal article" date="2015" name="Fish Shellfish Immunol.">
        <title>Early steps in the European eel (Anguilla anguilla)-Vibrio vulnificus interaction in the gills: Role of the RtxA13 toxin.</title>
        <authorList>
            <person name="Callol A."/>
            <person name="Pajuelo D."/>
            <person name="Ebbesson L."/>
            <person name="Teles M."/>
            <person name="MacKenzie S."/>
            <person name="Amaro C."/>
        </authorList>
    </citation>
    <scope>NUCLEOTIDE SEQUENCE</scope>
</reference>
<evidence type="ECO:0000256" key="1">
    <source>
        <dbReference type="SAM" id="MobiDB-lite"/>
    </source>
</evidence>
<feature type="compositionally biased region" description="Basic residues" evidence="1">
    <location>
        <begin position="1"/>
        <end position="16"/>
    </location>
</feature>
<feature type="compositionally biased region" description="Low complexity" evidence="1">
    <location>
        <begin position="20"/>
        <end position="37"/>
    </location>
</feature>
<evidence type="ECO:0000313" key="2">
    <source>
        <dbReference type="EMBL" id="JAH10407.1"/>
    </source>
</evidence>
<organism evidence="2">
    <name type="scientific">Anguilla anguilla</name>
    <name type="common">European freshwater eel</name>
    <name type="synonym">Muraena anguilla</name>
    <dbReference type="NCBI Taxonomy" id="7936"/>
    <lineage>
        <taxon>Eukaryota</taxon>
        <taxon>Metazoa</taxon>
        <taxon>Chordata</taxon>
        <taxon>Craniata</taxon>
        <taxon>Vertebrata</taxon>
        <taxon>Euteleostomi</taxon>
        <taxon>Actinopterygii</taxon>
        <taxon>Neopterygii</taxon>
        <taxon>Teleostei</taxon>
        <taxon>Anguilliformes</taxon>
        <taxon>Anguillidae</taxon>
        <taxon>Anguilla</taxon>
    </lineage>
</organism>
<sequence length="37" mass="4098">MKKKQKKGFFKNKPKSAIKSFSSPPSPSFNSLLSSLP</sequence>
<dbReference type="AlphaFoldDB" id="A0A0E9Q1M1"/>
<reference evidence="2" key="1">
    <citation type="submission" date="2014-11" db="EMBL/GenBank/DDBJ databases">
        <authorList>
            <person name="Amaro Gonzalez C."/>
        </authorList>
    </citation>
    <scope>NUCLEOTIDE SEQUENCE</scope>
</reference>
<name>A0A0E9Q1M1_ANGAN</name>